<dbReference type="InterPro" id="IPR000305">
    <property type="entry name" value="GIY-YIG_endonuc"/>
</dbReference>
<dbReference type="Proteomes" id="UP000003280">
    <property type="component" value="Unassembled WGS sequence"/>
</dbReference>
<comment type="caution">
    <text evidence="3">The sequence shown here is derived from an EMBL/GenBank/DDBJ whole genome shotgun (WGS) entry which is preliminary data.</text>
</comment>
<dbReference type="STRING" id="862517.HMPREF9225_1487"/>
<dbReference type="EMBL" id="AEEH01000047">
    <property type="protein sequence ID" value="EFM24916.1"/>
    <property type="molecule type" value="Genomic_DNA"/>
</dbReference>
<evidence type="ECO:0000313" key="4">
    <source>
        <dbReference type="Proteomes" id="UP000003280"/>
    </source>
</evidence>
<feature type="domain" description="GIY-YIG" evidence="2">
    <location>
        <begin position="2"/>
        <end position="77"/>
    </location>
</feature>
<protein>
    <submittedName>
        <fullName evidence="3">GIY-YIG catalytic domain protein</fullName>
    </submittedName>
</protein>
<evidence type="ECO:0000256" key="1">
    <source>
        <dbReference type="ARBA" id="ARBA00007435"/>
    </source>
</evidence>
<dbReference type="AlphaFoldDB" id="E0NMU8"/>
<comment type="similarity">
    <text evidence="1">Belongs to the UPF0213 family.</text>
</comment>
<evidence type="ECO:0000313" key="3">
    <source>
        <dbReference type="EMBL" id="EFM24916.1"/>
    </source>
</evidence>
<name>E0NMU8_9FIRM</name>
<dbReference type="SUPFAM" id="SSF82771">
    <property type="entry name" value="GIY-YIG endonuclease"/>
    <property type="match status" value="1"/>
</dbReference>
<dbReference type="InterPro" id="IPR035901">
    <property type="entry name" value="GIY-YIG_endonuc_sf"/>
</dbReference>
<sequence>MNNYYVYILKCRDNTLYTGITTDLEQRLTKHNQGTGAKYTRGRTPVELVYYENGYTKSEALKREIAIKKLTRTKKEKLINSFNNTKN</sequence>
<evidence type="ECO:0000259" key="2">
    <source>
        <dbReference type="PROSITE" id="PS50164"/>
    </source>
</evidence>
<gene>
    <name evidence="3" type="ORF">HMPREF9225_1487</name>
</gene>
<reference evidence="3 4" key="1">
    <citation type="submission" date="2010-07" db="EMBL/GenBank/DDBJ databases">
        <authorList>
            <person name="Muzny D."/>
            <person name="Qin X."/>
            <person name="Deng J."/>
            <person name="Jiang H."/>
            <person name="Liu Y."/>
            <person name="Qu J."/>
            <person name="Song X.-Z."/>
            <person name="Zhang L."/>
            <person name="Thornton R."/>
            <person name="Coyle M."/>
            <person name="Francisco L."/>
            <person name="Jackson L."/>
            <person name="Javaid M."/>
            <person name="Korchina V."/>
            <person name="Kovar C."/>
            <person name="Mata R."/>
            <person name="Mathew T."/>
            <person name="Ngo R."/>
            <person name="Nguyen L."/>
            <person name="Nguyen N."/>
            <person name="Okwuonu G."/>
            <person name="Ongeri F."/>
            <person name="Pham C."/>
            <person name="Simmons D."/>
            <person name="Wilczek-Boney K."/>
            <person name="Hale W."/>
            <person name="Jakkamsetti A."/>
            <person name="Pham P."/>
            <person name="Ruth R."/>
            <person name="San Lucas F."/>
            <person name="Warren J."/>
            <person name="Zhang J."/>
            <person name="Zhao Z."/>
            <person name="Zhou C."/>
            <person name="Zhu D."/>
            <person name="Lee S."/>
            <person name="Bess C."/>
            <person name="Blankenburg K."/>
            <person name="Forbes L."/>
            <person name="Fu Q."/>
            <person name="Gubbala S."/>
            <person name="Hirani K."/>
            <person name="Jayaseelan J.C."/>
            <person name="Lara F."/>
            <person name="Munidasa M."/>
            <person name="Palculict T."/>
            <person name="Patil S."/>
            <person name="Pu L.-L."/>
            <person name="Saada N."/>
            <person name="Tang L."/>
            <person name="Weissenberger G."/>
            <person name="Zhu Y."/>
            <person name="Hemphill L."/>
            <person name="Shang Y."/>
            <person name="Youmans B."/>
            <person name="Ayvaz T."/>
            <person name="Ross M."/>
            <person name="Santibanez J."/>
            <person name="Aqrawi P."/>
            <person name="Gross S."/>
            <person name="Joshi V."/>
            <person name="Fowler G."/>
            <person name="Nazareth L."/>
            <person name="Reid J."/>
            <person name="Worley K."/>
            <person name="Petrosino J."/>
            <person name="Highlander S."/>
            <person name="Gibbs R."/>
        </authorList>
    </citation>
    <scope>NUCLEOTIDE SEQUENCE [LARGE SCALE GENOMIC DNA]</scope>
    <source>
        <strain evidence="3 4">ATCC BAA-1640</strain>
    </source>
</reference>
<dbReference type="Pfam" id="PF01541">
    <property type="entry name" value="GIY-YIG"/>
    <property type="match status" value="1"/>
</dbReference>
<dbReference type="PROSITE" id="PS50164">
    <property type="entry name" value="GIY_YIG"/>
    <property type="match status" value="1"/>
</dbReference>
<dbReference type="SMART" id="SM00465">
    <property type="entry name" value="GIYc"/>
    <property type="match status" value="1"/>
</dbReference>
<accession>E0NMU8</accession>
<dbReference type="InterPro" id="IPR050190">
    <property type="entry name" value="UPF0213_domain"/>
</dbReference>
<dbReference type="CDD" id="cd10456">
    <property type="entry name" value="GIY-YIG_UPF0213"/>
    <property type="match status" value="1"/>
</dbReference>
<dbReference type="PANTHER" id="PTHR34477">
    <property type="entry name" value="UPF0213 PROTEIN YHBQ"/>
    <property type="match status" value="1"/>
</dbReference>
<dbReference type="Gene3D" id="3.40.1440.10">
    <property type="entry name" value="GIY-YIG endonuclease"/>
    <property type="match status" value="1"/>
</dbReference>
<organism evidence="3 4">
    <name type="scientific">Peptoniphilus duerdenii ATCC BAA-1640</name>
    <dbReference type="NCBI Taxonomy" id="862517"/>
    <lineage>
        <taxon>Bacteria</taxon>
        <taxon>Bacillati</taxon>
        <taxon>Bacillota</taxon>
        <taxon>Tissierellia</taxon>
        <taxon>Tissierellales</taxon>
        <taxon>Peptoniphilaceae</taxon>
        <taxon>Peptoniphilus</taxon>
    </lineage>
</organism>
<keyword evidence="4" id="KW-1185">Reference proteome</keyword>
<dbReference type="eggNOG" id="COG2827">
    <property type="taxonomic scope" value="Bacteria"/>
</dbReference>
<dbReference type="RefSeq" id="WP_008902277.1">
    <property type="nucleotide sequence ID" value="NZ_GL397071.1"/>
</dbReference>
<dbReference type="PANTHER" id="PTHR34477:SF1">
    <property type="entry name" value="UPF0213 PROTEIN YHBQ"/>
    <property type="match status" value="1"/>
</dbReference>
<dbReference type="OrthoDB" id="9807770at2"/>
<proteinExistence type="inferred from homology"/>
<dbReference type="HOGENOM" id="CLU_135650_0_3_9"/>